<dbReference type="Proteomes" id="UP000789366">
    <property type="component" value="Unassembled WGS sequence"/>
</dbReference>
<sequence length="283" mass="33591">LIVYFSKNNNTKPSGFSIYMTNKRPQLNIKLISLSAIIHHLHYGIDICNWWTTWDKKDLKKRVYLYLIHVGWQTVLEINNKNFYTQVLESNKKHEYYPSYRCQVGLKFRDIEEAPSSTITSLYERVCQNNNTNFSGPQVLVEAEVGYTAMFTGEHLGKRAIYIQQIDLDGCYIKIYQDGISKYHYTGITPNEVWKASKKLKKFHKTELFGLEHLLTHQVLSAQQISKCDETYWHNKNIMNHLYNYFLHHYTISNIQWHKFFIDWKNSSSTIIEFHNSLELLYP</sequence>
<proteinExistence type="predicted"/>
<feature type="non-terminal residue" evidence="1">
    <location>
        <position position="1"/>
    </location>
</feature>
<accession>A0ACA9NRG7</accession>
<evidence type="ECO:0000313" key="2">
    <source>
        <dbReference type="Proteomes" id="UP000789366"/>
    </source>
</evidence>
<reference evidence="1" key="1">
    <citation type="submission" date="2021-06" db="EMBL/GenBank/DDBJ databases">
        <authorList>
            <person name="Kallberg Y."/>
            <person name="Tangrot J."/>
            <person name="Rosling A."/>
        </authorList>
    </citation>
    <scope>NUCLEOTIDE SEQUENCE</scope>
    <source>
        <strain evidence="1">28 12/20/2015</strain>
    </source>
</reference>
<keyword evidence="2" id="KW-1185">Reference proteome</keyword>
<comment type="caution">
    <text evidence="1">The sequence shown here is derived from an EMBL/GenBank/DDBJ whole genome shotgun (WGS) entry which is preliminary data.</text>
</comment>
<gene>
    <name evidence="1" type="ORF">SPELUC_LOCUS9680</name>
</gene>
<dbReference type="EMBL" id="CAJVPW010016603">
    <property type="protein sequence ID" value="CAG8671346.1"/>
    <property type="molecule type" value="Genomic_DNA"/>
</dbReference>
<evidence type="ECO:0000313" key="1">
    <source>
        <dbReference type="EMBL" id="CAG8671346.1"/>
    </source>
</evidence>
<organism evidence="1 2">
    <name type="scientific">Cetraspora pellucida</name>
    <dbReference type="NCBI Taxonomy" id="1433469"/>
    <lineage>
        <taxon>Eukaryota</taxon>
        <taxon>Fungi</taxon>
        <taxon>Fungi incertae sedis</taxon>
        <taxon>Mucoromycota</taxon>
        <taxon>Glomeromycotina</taxon>
        <taxon>Glomeromycetes</taxon>
        <taxon>Diversisporales</taxon>
        <taxon>Gigasporaceae</taxon>
        <taxon>Cetraspora</taxon>
    </lineage>
</organism>
<protein>
    <submittedName>
        <fullName evidence="1">15075_t:CDS:1</fullName>
    </submittedName>
</protein>
<name>A0ACA9NRG7_9GLOM</name>